<dbReference type="InterPro" id="IPR020846">
    <property type="entry name" value="MFS_dom"/>
</dbReference>
<dbReference type="InterPro" id="IPR036259">
    <property type="entry name" value="MFS_trans_sf"/>
</dbReference>
<evidence type="ECO:0000256" key="4">
    <source>
        <dbReference type="ARBA" id="ARBA00022692"/>
    </source>
</evidence>
<evidence type="ECO:0000259" key="8">
    <source>
        <dbReference type="PROSITE" id="PS50850"/>
    </source>
</evidence>
<organism evidence="9 10">
    <name type="scientific">Saccharothrix xinjiangensis</name>
    <dbReference type="NCBI Taxonomy" id="204798"/>
    <lineage>
        <taxon>Bacteria</taxon>
        <taxon>Bacillati</taxon>
        <taxon>Actinomycetota</taxon>
        <taxon>Actinomycetes</taxon>
        <taxon>Pseudonocardiales</taxon>
        <taxon>Pseudonocardiaceae</taxon>
        <taxon>Saccharothrix</taxon>
    </lineage>
</organism>
<proteinExistence type="predicted"/>
<evidence type="ECO:0000256" key="5">
    <source>
        <dbReference type="ARBA" id="ARBA00022989"/>
    </source>
</evidence>
<comment type="subcellular location">
    <subcellularLocation>
        <location evidence="1">Cell membrane</location>
        <topology evidence="1">Multi-pass membrane protein</topology>
    </subcellularLocation>
</comment>
<keyword evidence="3" id="KW-1003">Cell membrane</keyword>
<feature type="transmembrane region" description="Helical" evidence="7">
    <location>
        <begin position="402"/>
        <end position="418"/>
    </location>
</feature>
<keyword evidence="6 7" id="KW-0472">Membrane</keyword>
<evidence type="ECO:0000256" key="1">
    <source>
        <dbReference type="ARBA" id="ARBA00004651"/>
    </source>
</evidence>
<dbReference type="PANTHER" id="PTHR42718">
    <property type="entry name" value="MAJOR FACILITATOR SUPERFAMILY MULTIDRUG TRANSPORTER MFSC"/>
    <property type="match status" value="1"/>
</dbReference>
<dbReference type="SUPFAM" id="SSF103473">
    <property type="entry name" value="MFS general substrate transporter"/>
    <property type="match status" value="1"/>
</dbReference>
<evidence type="ECO:0000313" key="10">
    <source>
        <dbReference type="Proteomes" id="UP001595833"/>
    </source>
</evidence>
<keyword evidence="10" id="KW-1185">Reference proteome</keyword>
<accession>A0ABV9Y6W4</accession>
<feature type="transmembrane region" description="Helical" evidence="7">
    <location>
        <begin position="137"/>
        <end position="160"/>
    </location>
</feature>
<feature type="transmembrane region" description="Helical" evidence="7">
    <location>
        <begin position="438"/>
        <end position="456"/>
    </location>
</feature>
<feature type="transmembrane region" description="Helical" evidence="7">
    <location>
        <begin position="166"/>
        <end position="186"/>
    </location>
</feature>
<feature type="transmembrane region" description="Helical" evidence="7">
    <location>
        <begin position="12"/>
        <end position="30"/>
    </location>
</feature>
<feature type="transmembrane region" description="Helical" evidence="7">
    <location>
        <begin position="305"/>
        <end position="322"/>
    </location>
</feature>
<dbReference type="EMBL" id="JBHSJB010000032">
    <property type="protein sequence ID" value="MFC5058418.1"/>
    <property type="molecule type" value="Genomic_DNA"/>
</dbReference>
<evidence type="ECO:0000256" key="7">
    <source>
        <dbReference type="SAM" id="Phobius"/>
    </source>
</evidence>
<dbReference type="PANTHER" id="PTHR42718:SF42">
    <property type="entry name" value="EXPORT PROTEIN"/>
    <property type="match status" value="1"/>
</dbReference>
<dbReference type="Pfam" id="PF07690">
    <property type="entry name" value="MFS_1"/>
    <property type="match status" value="1"/>
</dbReference>
<feature type="domain" description="Major facilitator superfamily (MFS) profile" evidence="8">
    <location>
        <begin position="12"/>
        <end position="461"/>
    </location>
</feature>
<keyword evidence="5 7" id="KW-1133">Transmembrane helix</keyword>
<sequence>MAERSRGGFGWLLLATAAPMFLVSLNNLVVTNALPVMSRDLGIGPSGSQWVVHAYALAFAGLLLTGAALGDRFGRRRVFLVAIGVFTAGSAACALADSLPALLAARVVQGAGAAAVYPVSLTLLATGVPDRRRTVAVGLWSAVNGLGIALGPLAGGLVAVRLSWPWIFWLLVPIGLALVPLCRWRLAESRGDDGALDLPGMVLVSLSVALAVLGTARAGQDGWTAPSVLAPFAGAVVGGIAFVLWERRCPHPLLPLRFYRVPAFVLSNAVSFTMFFGVFGSIYWLMLYLQGPVGYSALEAGVRTLPWTAMPMLVAVAAGVLANRVRPGALIAAGLACEALALAASAVLLRPEFDYRLVLPALLLGGIGMGLVFTPMTAAVLASVRPAERGKASGANTTVREIGFALGVAVMTTVVLRASDGRGGLADPVAFVEAVRPAVWVGAAVVLVGAVAAAFLRVPSGTTGDGAAAVVVGRAVGDTAVRVGDLREKDEVGR</sequence>
<feature type="transmembrane region" description="Helical" evidence="7">
    <location>
        <begin position="50"/>
        <end position="69"/>
    </location>
</feature>
<feature type="transmembrane region" description="Helical" evidence="7">
    <location>
        <begin position="228"/>
        <end position="245"/>
    </location>
</feature>
<name>A0ABV9Y6W4_9PSEU</name>
<dbReference type="Gene3D" id="1.20.1720.10">
    <property type="entry name" value="Multidrug resistance protein D"/>
    <property type="match status" value="1"/>
</dbReference>
<feature type="transmembrane region" description="Helical" evidence="7">
    <location>
        <begin position="265"/>
        <end position="285"/>
    </location>
</feature>
<reference evidence="10" key="1">
    <citation type="journal article" date="2019" name="Int. J. Syst. Evol. Microbiol.">
        <title>The Global Catalogue of Microorganisms (GCM) 10K type strain sequencing project: providing services to taxonomists for standard genome sequencing and annotation.</title>
        <authorList>
            <consortium name="The Broad Institute Genomics Platform"/>
            <consortium name="The Broad Institute Genome Sequencing Center for Infectious Disease"/>
            <person name="Wu L."/>
            <person name="Ma J."/>
        </authorList>
    </citation>
    <scope>NUCLEOTIDE SEQUENCE [LARGE SCALE GENOMIC DNA]</scope>
    <source>
        <strain evidence="10">KCTC 12848</strain>
    </source>
</reference>
<dbReference type="InterPro" id="IPR004638">
    <property type="entry name" value="EmrB-like"/>
</dbReference>
<evidence type="ECO:0000256" key="3">
    <source>
        <dbReference type="ARBA" id="ARBA00022475"/>
    </source>
</evidence>
<feature type="transmembrane region" description="Helical" evidence="7">
    <location>
        <begin position="78"/>
        <end position="97"/>
    </location>
</feature>
<comment type="caution">
    <text evidence="9">The sequence shown here is derived from an EMBL/GenBank/DDBJ whole genome shotgun (WGS) entry which is preliminary data.</text>
</comment>
<keyword evidence="2" id="KW-0813">Transport</keyword>
<dbReference type="PROSITE" id="PS50850">
    <property type="entry name" value="MFS"/>
    <property type="match status" value="1"/>
</dbReference>
<keyword evidence="4 7" id="KW-0812">Transmembrane</keyword>
<evidence type="ECO:0000313" key="9">
    <source>
        <dbReference type="EMBL" id="MFC5058418.1"/>
    </source>
</evidence>
<dbReference type="InterPro" id="IPR011701">
    <property type="entry name" value="MFS"/>
</dbReference>
<protein>
    <submittedName>
        <fullName evidence="9">MFS transporter</fullName>
    </submittedName>
</protein>
<dbReference type="Proteomes" id="UP001595833">
    <property type="component" value="Unassembled WGS sequence"/>
</dbReference>
<dbReference type="CDD" id="cd17321">
    <property type="entry name" value="MFS_MMR_MDR_like"/>
    <property type="match status" value="1"/>
</dbReference>
<evidence type="ECO:0000256" key="6">
    <source>
        <dbReference type="ARBA" id="ARBA00023136"/>
    </source>
</evidence>
<feature type="transmembrane region" description="Helical" evidence="7">
    <location>
        <begin position="329"/>
        <end position="349"/>
    </location>
</feature>
<dbReference type="NCBIfam" id="TIGR00711">
    <property type="entry name" value="efflux_EmrB"/>
    <property type="match status" value="1"/>
</dbReference>
<feature type="transmembrane region" description="Helical" evidence="7">
    <location>
        <begin position="361"/>
        <end position="382"/>
    </location>
</feature>
<feature type="transmembrane region" description="Helical" evidence="7">
    <location>
        <begin position="198"/>
        <end position="216"/>
    </location>
</feature>
<dbReference type="RefSeq" id="WP_344041057.1">
    <property type="nucleotide sequence ID" value="NZ_BAAAKE010000027.1"/>
</dbReference>
<dbReference type="Gene3D" id="1.20.1250.20">
    <property type="entry name" value="MFS general substrate transporter like domains"/>
    <property type="match status" value="1"/>
</dbReference>
<dbReference type="PRINTS" id="PR01036">
    <property type="entry name" value="TCRTETB"/>
</dbReference>
<feature type="transmembrane region" description="Helical" evidence="7">
    <location>
        <begin position="103"/>
        <end position="125"/>
    </location>
</feature>
<evidence type="ECO:0000256" key="2">
    <source>
        <dbReference type="ARBA" id="ARBA00022448"/>
    </source>
</evidence>
<gene>
    <name evidence="9" type="ORF">ACFPFM_32305</name>
</gene>